<comment type="subcellular location">
    <subcellularLocation>
        <location evidence="1">Membrane</location>
    </subcellularLocation>
</comment>
<evidence type="ECO:0000256" key="6">
    <source>
        <dbReference type="ARBA" id="ARBA00023004"/>
    </source>
</evidence>
<dbReference type="HOGENOM" id="CLU_094691_0_2_1"/>
<keyword evidence="4 8" id="KW-0479">Metal-binding</keyword>
<dbReference type="PIRSF" id="PIRSF000178">
    <property type="entry name" value="SDH_cyt_b560"/>
    <property type="match status" value="1"/>
</dbReference>
<dbReference type="InterPro" id="IPR034804">
    <property type="entry name" value="SQR/QFR_C/D"/>
</dbReference>
<dbReference type="GO" id="GO:0009055">
    <property type="term" value="F:electron transfer activity"/>
    <property type="evidence" value="ECO:0007669"/>
    <property type="project" value="InterPro"/>
</dbReference>
<dbReference type="PANTHER" id="PTHR10978:SF5">
    <property type="entry name" value="SUCCINATE DEHYDROGENASE CYTOCHROME B560 SUBUNIT, MITOCHONDRIAL"/>
    <property type="match status" value="1"/>
</dbReference>
<dbReference type="Gene3D" id="1.20.1300.10">
    <property type="entry name" value="Fumarate reductase/succinate dehydrogenase, transmembrane subunit"/>
    <property type="match status" value="1"/>
</dbReference>
<keyword evidence="7 9" id="KW-0472">Membrane</keyword>
<dbReference type="NCBIfam" id="TIGR02970">
    <property type="entry name" value="succ_dehyd_cytB"/>
    <property type="match status" value="1"/>
</dbReference>
<accession>V5FWP6</accession>
<evidence type="ECO:0000256" key="3">
    <source>
        <dbReference type="ARBA" id="ARBA00022692"/>
    </source>
</evidence>
<evidence type="ECO:0000313" key="10">
    <source>
        <dbReference type="EMBL" id="GAD96488.1"/>
    </source>
</evidence>
<dbReference type="OrthoDB" id="588261at2759"/>
<keyword evidence="11" id="KW-1185">Reference proteome</keyword>
<dbReference type="eggNOG" id="KOG0449">
    <property type="taxonomic scope" value="Eukaryota"/>
</dbReference>
<evidence type="ECO:0000256" key="5">
    <source>
        <dbReference type="ARBA" id="ARBA00022989"/>
    </source>
</evidence>
<evidence type="ECO:0000256" key="1">
    <source>
        <dbReference type="ARBA" id="ARBA00004370"/>
    </source>
</evidence>
<evidence type="ECO:0000256" key="8">
    <source>
        <dbReference type="PIRSR" id="PIRSR000178-1"/>
    </source>
</evidence>
<evidence type="ECO:0000256" key="4">
    <source>
        <dbReference type="ARBA" id="ARBA00022723"/>
    </source>
</evidence>
<feature type="transmembrane region" description="Helical" evidence="9">
    <location>
        <begin position="120"/>
        <end position="139"/>
    </location>
</feature>
<dbReference type="AlphaFoldDB" id="V5FWP6"/>
<dbReference type="InterPro" id="IPR000701">
    <property type="entry name" value="SuccDH_FuR_B_TM-su"/>
</dbReference>
<dbReference type="Proteomes" id="UP000018001">
    <property type="component" value="Unassembled WGS sequence"/>
</dbReference>
<keyword evidence="6 8" id="KW-0408">Iron</keyword>
<dbReference type="GO" id="GO:0005739">
    <property type="term" value="C:mitochondrion"/>
    <property type="evidence" value="ECO:0007669"/>
    <property type="project" value="GOC"/>
</dbReference>
<keyword evidence="2 8" id="KW-0349">Heme</keyword>
<name>V5FWP6_BYSSN</name>
<dbReference type="PANTHER" id="PTHR10978">
    <property type="entry name" value="SUCCINATE DEHYDROGENASE CYTOCHROME B560 SUBUNIT"/>
    <property type="match status" value="1"/>
</dbReference>
<evidence type="ECO:0000256" key="9">
    <source>
        <dbReference type="SAM" id="Phobius"/>
    </source>
</evidence>
<dbReference type="GO" id="GO:0006099">
    <property type="term" value="P:tricarboxylic acid cycle"/>
    <property type="evidence" value="ECO:0007669"/>
    <property type="project" value="InterPro"/>
</dbReference>
<dbReference type="InterPro" id="IPR014314">
    <property type="entry name" value="Succ_DH_cytb556"/>
</dbReference>
<comment type="cofactor">
    <cofactor evidence="8">
        <name>heme</name>
        <dbReference type="ChEBI" id="CHEBI:30413"/>
    </cofactor>
    <text evidence="8">The heme is bound between the two transmembrane subunits.</text>
</comment>
<comment type="caution">
    <text evidence="10">The sequence shown here is derived from an EMBL/GenBank/DDBJ whole genome shotgun (WGS) entry which is preliminary data.</text>
</comment>
<reference evidence="11" key="1">
    <citation type="journal article" date="2014" name="Genome Announc.">
        <title>Draft genome sequence of the formaldehyde-resistant fungus Byssochlamys spectabilis No. 5 (anamorph Paecilomyces variotii No. 5) (NBRC109023).</title>
        <authorList>
            <person name="Oka T."/>
            <person name="Ekino K."/>
            <person name="Fukuda K."/>
            <person name="Nomura Y."/>
        </authorList>
    </citation>
    <scope>NUCLEOTIDE SEQUENCE [LARGE SCALE GENOMIC DNA]</scope>
    <source>
        <strain evidence="11">No. 5 / NBRC 109023</strain>
    </source>
</reference>
<dbReference type="FunCoup" id="V5FWP6">
    <property type="interactions" value="343"/>
</dbReference>
<protein>
    <submittedName>
        <fullName evidence="10">Succinate dehydrogenase cytochrome b560 subunit</fullName>
    </submittedName>
</protein>
<keyword evidence="5 9" id="KW-1133">Transmembrane helix</keyword>
<dbReference type="GO" id="GO:0016020">
    <property type="term" value="C:membrane"/>
    <property type="evidence" value="ECO:0007669"/>
    <property type="project" value="UniProtKB-SubCell"/>
</dbReference>
<dbReference type="EMBL" id="BAUL01000167">
    <property type="protein sequence ID" value="GAD96488.1"/>
    <property type="molecule type" value="Genomic_DNA"/>
</dbReference>
<dbReference type="CDD" id="cd03499">
    <property type="entry name" value="SQR_TypeC_SdhC"/>
    <property type="match status" value="1"/>
</dbReference>
<organism evidence="10 11">
    <name type="scientific">Byssochlamys spectabilis (strain No. 5 / NBRC 109023)</name>
    <name type="common">Paecilomyces variotii</name>
    <dbReference type="NCBI Taxonomy" id="1356009"/>
    <lineage>
        <taxon>Eukaryota</taxon>
        <taxon>Fungi</taxon>
        <taxon>Dikarya</taxon>
        <taxon>Ascomycota</taxon>
        <taxon>Pezizomycotina</taxon>
        <taxon>Eurotiomycetes</taxon>
        <taxon>Eurotiomycetidae</taxon>
        <taxon>Eurotiales</taxon>
        <taxon>Thermoascaceae</taxon>
        <taxon>Paecilomyces</taxon>
    </lineage>
</organism>
<feature type="transmembrane region" description="Helical" evidence="9">
    <location>
        <begin position="36"/>
        <end position="58"/>
    </location>
</feature>
<dbReference type="InParanoid" id="V5FWP6"/>
<evidence type="ECO:0000256" key="7">
    <source>
        <dbReference type="ARBA" id="ARBA00023136"/>
    </source>
</evidence>
<gene>
    <name evidence="10" type="ORF">PVAR5_5143</name>
</gene>
<feature type="binding site" description="axial binding residue" evidence="8">
    <location>
        <position position="97"/>
    </location>
    <ligand>
        <name>heme</name>
        <dbReference type="ChEBI" id="CHEBI:30413"/>
        <note>ligand shared with second transmembrane subunit</note>
    </ligand>
    <ligandPart>
        <name>Fe</name>
        <dbReference type="ChEBI" id="CHEBI:18248"/>
    </ligandPart>
</feature>
<evidence type="ECO:0000256" key="2">
    <source>
        <dbReference type="ARBA" id="ARBA00022617"/>
    </source>
</evidence>
<proteinExistence type="predicted"/>
<evidence type="ECO:0000313" key="11">
    <source>
        <dbReference type="Proteomes" id="UP000018001"/>
    </source>
</evidence>
<keyword evidence="3 9" id="KW-0812">Transmembrane</keyword>
<dbReference type="Pfam" id="PF01127">
    <property type="entry name" value="Sdh_cyt"/>
    <property type="match status" value="1"/>
</dbReference>
<dbReference type="SUPFAM" id="SSF81343">
    <property type="entry name" value="Fumarate reductase respiratory complex transmembrane subunits"/>
    <property type="match status" value="1"/>
</dbReference>
<dbReference type="GO" id="GO:0006121">
    <property type="term" value="P:mitochondrial electron transport, succinate to ubiquinone"/>
    <property type="evidence" value="ECO:0007669"/>
    <property type="project" value="TreeGrafter"/>
</dbReference>
<dbReference type="GO" id="GO:0046872">
    <property type="term" value="F:metal ion binding"/>
    <property type="evidence" value="ECO:0007669"/>
    <property type="project" value="UniProtKB-KW"/>
</dbReference>
<feature type="transmembrane region" description="Helical" evidence="9">
    <location>
        <begin position="78"/>
        <end position="99"/>
    </location>
</feature>
<sequence>MTPQEAQARLAVQRTKRPVSPHLTIYKWRYTSLASILNRITGGILAGGLYGFAFVYLLSPMVDLDVSSTAMAEAFGSLPSGTKVFIKFSVALPFAYHCFNGMKHLIWDRGYLLRNKQSQYAAWVVAAAAISTSLGLALWKGESISASTEKAESAI</sequence>